<dbReference type="SUPFAM" id="SSF46689">
    <property type="entry name" value="Homeodomain-like"/>
    <property type="match status" value="2"/>
</dbReference>
<comment type="caution">
    <text evidence="5">The sequence shown here is derived from an EMBL/GenBank/DDBJ whole genome shotgun (WGS) entry which is preliminary data.</text>
</comment>
<dbReference type="PANTHER" id="PTHR43280">
    <property type="entry name" value="ARAC-FAMILY TRANSCRIPTIONAL REGULATOR"/>
    <property type="match status" value="1"/>
</dbReference>
<dbReference type="RefSeq" id="WP_116079241.1">
    <property type="nucleotide sequence ID" value="NZ_CP187634.1"/>
</dbReference>
<proteinExistence type="predicted"/>
<organism evidence="5 6">
    <name type="scientific">Priestia megaterium</name>
    <name type="common">Bacillus megaterium</name>
    <dbReference type="NCBI Taxonomy" id="1404"/>
    <lineage>
        <taxon>Bacteria</taxon>
        <taxon>Bacillati</taxon>
        <taxon>Bacillota</taxon>
        <taxon>Bacilli</taxon>
        <taxon>Bacillales</taxon>
        <taxon>Bacillaceae</taxon>
        <taxon>Priestia</taxon>
    </lineage>
</organism>
<protein>
    <submittedName>
        <fullName evidence="5">AraC family transcriptional regulator</fullName>
    </submittedName>
</protein>
<evidence type="ECO:0000256" key="3">
    <source>
        <dbReference type="ARBA" id="ARBA00023163"/>
    </source>
</evidence>
<gene>
    <name evidence="5" type="ORF">C3744_29845</name>
</gene>
<name>A0A3D8WTE2_PRIMG</name>
<feature type="domain" description="HTH araC/xylS-type" evidence="4">
    <location>
        <begin position="315"/>
        <end position="413"/>
    </location>
</feature>
<evidence type="ECO:0000259" key="4">
    <source>
        <dbReference type="PROSITE" id="PS01124"/>
    </source>
</evidence>
<dbReference type="AlphaFoldDB" id="A0A3D8WTE2"/>
<evidence type="ECO:0000256" key="2">
    <source>
        <dbReference type="ARBA" id="ARBA00023125"/>
    </source>
</evidence>
<dbReference type="InterPro" id="IPR020449">
    <property type="entry name" value="Tscrpt_reg_AraC-type_HTH"/>
</dbReference>
<dbReference type="Pfam" id="PF12833">
    <property type="entry name" value="HTH_18"/>
    <property type="match status" value="1"/>
</dbReference>
<dbReference type="Proteomes" id="UP000256519">
    <property type="component" value="Unassembled WGS sequence"/>
</dbReference>
<dbReference type="InterPro" id="IPR018062">
    <property type="entry name" value="HTH_AraC-typ_CS"/>
</dbReference>
<dbReference type="SMART" id="SM00342">
    <property type="entry name" value="HTH_ARAC"/>
    <property type="match status" value="1"/>
</dbReference>
<dbReference type="InterPro" id="IPR018060">
    <property type="entry name" value="HTH_AraC"/>
</dbReference>
<dbReference type="EMBL" id="PQWM01000085">
    <property type="protein sequence ID" value="RDZ05236.1"/>
    <property type="molecule type" value="Genomic_DNA"/>
</dbReference>
<dbReference type="PROSITE" id="PS01124">
    <property type="entry name" value="HTH_ARAC_FAMILY_2"/>
    <property type="match status" value="1"/>
</dbReference>
<evidence type="ECO:0000313" key="5">
    <source>
        <dbReference type="EMBL" id="RDZ05236.1"/>
    </source>
</evidence>
<evidence type="ECO:0000256" key="1">
    <source>
        <dbReference type="ARBA" id="ARBA00023015"/>
    </source>
</evidence>
<dbReference type="PRINTS" id="PR00032">
    <property type="entry name" value="HTHARAC"/>
</dbReference>
<evidence type="ECO:0000313" key="6">
    <source>
        <dbReference type="Proteomes" id="UP000256519"/>
    </source>
</evidence>
<dbReference type="PROSITE" id="PS00041">
    <property type="entry name" value="HTH_ARAC_FAMILY_1"/>
    <property type="match status" value="1"/>
</dbReference>
<keyword evidence="1" id="KW-0805">Transcription regulation</keyword>
<dbReference type="PANTHER" id="PTHR43280:SF34">
    <property type="entry name" value="ARAC-FAMILY TRANSCRIPTIONAL REGULATOR"/>
    <property type="match status" value="1"/>
</dbReference>
<keyword evidence="3" id="KW-0804">Transcription</keyword>
<sequence length="414" mass="48063">MKNKQIDKEKVRYLCRLLFDLTKISVMYVDNSDEIQAEFSSHYIINPFYNDKRRLLTQLLTYPKYISVPVLQRTNNLENYIVVPVMDKKDNMGSILIGPVLYREIEEETVIGLIKDSDLPIKKKAELLHYYSCVPVIDKMTLIRAGTLIHYFIYGKEINITEIIEQGLPQNHPSLHVRSHLDITLAKRRQNDLIHHDLMIERNFLQCIKDGNKEKLVEMLGNYESLFEGEGVLAKSSYLRSQKNSIICLIAAATRSAIDGGLNPELALTLSDLFIQQLEEAREIQEVIAIRNKSMYDFVEKVHTNKAAGYSRPIMLCLNYIFNHIYQNISLEQLAEKSELHPNYLSKIFKKEVGKSVSQYIQEQRIEEAKKLLQLSNYTISEISTLLNFHDQSYFTTTFKKILGVTPKQYRNNQ</sequence>
<dbReference type="Gene3D" id="1.10.10.60">
    <property type="entry name" value="Homeodomain-like"/>
    <property type="match status" value="2"/>
</dbReference>
<keyword evidence="2" id="KW-0238">DNA-binding</keyword>
<dbReference type="InterPro" id="IPR009057">
    <property type="entry name" value="Homeodomain-like_sf"/>
</dbReference>
<accession>A0A3D8WTE2</accession>
<dbReference type="GO" id="GO:0043565">
    <property type="term" value="F:sequence-specific DNA binding"/>
    <property type="evidence" value="ECO:0007669"/>
    <property type="project" value="InterPro"/>
</dbReference>
<reference evidence="5 6" key="1">
    <citation type="journal article" date="2018" name="Appl. Environ. Microbiol.">
        <title>Antimicrobial susceptibility testing and tentative epidemiological cut-off values of five Bacillus species relevant for use as animal feed additives or for plant protection.</title>
        <authorList>
            <person name="Agerso Y."/>
            <person name="Stuer-Lauridsen B."/>
            <person name="Bjerre K."/>
            <person name="Jensen M.G."/>
            <person name="Johansen E."/>
            <person name="Bennedsen M."/>
            <person name="Brockmann E."/>
            <person name="Nielsen B."/>
        </authorList>
    </citation>
    <scope>NUCLEOTIDE SEQUENCE [LARGE SCALE GENOMIC DNA]</scope>
    <source>
        <strain evidence="5 6">CHCC20162</strain>
    </source>
</reference>
<dbReference type="GO" id="GO:0003700">
    <property type="term" value="F:DNA-binding transcription factor activity"/>
    <property type="evidence" value="ECO:0007669"/>
    <property type="project" value="InterPro"/>
</dbReference>